<dbReference type="InterPro" id="IPR008926">
    <property type="entry name" value="RNR_R1-su_N"/>
</dbReference>
<dbReference type="GO" id="GO:0009263">
    <property type="term" value="P:deoxyribonucleotide biosynthetic process"/>
    <property type="evidence" value="ECO:0007669"/>
    <property type="project" value="UniProtKB-KW"/>
</dbReference>
<reference evidence="9" key="1">
    <citation type="journal article" date="2020" name="Nature">
        <title>Giant virus diversity and host interactions through global metagenomics.</title>
        <authorList>
            <person name="Schulz F."/>
            <person name="Roux S."/>
            <person name="Paez-Espino D."/>
            <person name="Jungbluth S."/>
            <person name="Walsh D.A."/>
            <person name="Denef V.J."/>
            <person name="McMahon K.D."/>
            <person name="Konstantinidis K.T."/>
            <person name="Eloe-Fadrosh E.A."/>
            <person name="Kyrpides N.C."/>
            <person name="Woyke T."/>
        </authorList>
    </citation>
    <scope>NUCLEOTIDE SEQUENCE</scope>
    <source>
        <strain evidence="9">GVMAG-M-3300027791-30</strain>
    </source>
</reference>
<accession>A0A6C0LCK5</accession>
<dbReference type="Gene3D" id="3.20.70.20">
    <property type="match status" value="1"/>
</dbReference>
<evidence type="ECO:0000256" key="6">
    <source>
        <dbReference type="ARBA" id="ARBA00023002"/>
    </source>
</evidence>
<evidence type="ECO:0000256" key="7">
    <source>
        <dbReference type="ARBA" id="ARBA00023116"/>
    </source>
</evidence>
<dbReference type="InterPro" id="IPR039718">
    <property type="entry name" value="Rrm1"/>
</dbReference>
<dbReference type="Pfam" id="PF03477">
    <property type="entry name" value="ATP-cone"/>
    <property type="match status" value="1"/>
</dbReference>
<dbReference type="InterPro" id="IPR013509">
    <property type="entry name" value="RNR_lsu_N"/>
</dbReference>
<proteinExistence type="inferred from homology"/>
<dbReference type="GO" id="GO:0005971">
    <property type="term" value="C:ribonucleoside-diphosphate reductase complex"/>
    <property type="evidence" value="ECO:0007669"/>
    <property type="project" value="TreeGrafter"/>
</dbReference>
<dbReference type="PRINTS" id="PR01183">
    <property type="entry name" value="RIBORDTASEM1"/>
</dbReference>
<dbReference type="PANTHER" id="PTHR11573:SF6">
    <property type="entry name" value="RIBONUCLEOSIDE-DIPHOSPHATE REDUCTASE LARGE SUBUNIT"/>
    <property type="match status" value="1"/>
</dbReference>
<dbReference type="AlphaFoldDB" id="A0A6C0LCK5"/>
<dbReference type="NCBIfam" id="TIGR02506">
    <property type="entry name" value="NrdE_NrdA"/>
    <property type="match status" value="1"/>
</dbReference>
<dbReference type="CDD" id="cd01679">
    <property type="entry name" value="RNR_I"/>
    <property type="match status" value="1"/>
</dbReference>
<dbReference type="PROSITE" id="PS51354">
    <property type="entry name" value="GLUTAREDOXIN_2"/>
    <property type="match status" value="1"/>
</dbReference>
<dbReference type="SUPFAM" id="SSF52833">
    <property type="entry name" value="Thioredoxin-like"/>
    <property type="match status" value="1"/>
</dbReference>
<dbReference type="PROSITE" id="PS51161">
    <property type="entry name" value="ATP_CONE"/>
    <property type="match status" value="1"/>
</dbReference>
<dbReference type="GO" id="GO:0004748">
    <property type="term" value="F:ribonucleoside-diphosphate reductase activity, thioredoxin disulfide as acceptor"/>
    <property type="evidence" value="ECO:0007669"/>
    <property type="project" value="UniProtKB-EC"/>
</dbReference>
<dbReference type="InterPro" id="IPR000788">
    <property type="entry name" value="RNR_lg_C"/>
</dbReference>
<evidence type="ECO:0000256" key="5">
    <source>
        <dbReference type="ARBA" id="ARBA00022840"/>
    </source>
</evidence>
<keyword evidence="6" id="KW-0560">Oxidoreductase</keyword>
<dbReference type="InterPro" id="IPR013346">
    <property type="entry name" value="NrdE_NrdA_C"/>
</dbReference>
<name>A0A6C0LCK5_9ZZZZ</name>
<protein>
    <recommendedName>
        <fullName evidence="2">ribonucleoside-diphosphate reductase</fullName>
        <ecNumber evidence="2">1.17.4.1</ecNumber>
    </recommendedName>
</protein>
<dbReference type="Pfam" id="PF00317">
    <property type="entry name" value="Ribonuc_red_lgN"/>
    <property type="match status" value="1"/>
</dbReference>
<dbReference type="PROSITE" id="PS00089">
    <property type="entry name" value="RIBORED_LARGE"/>
    <property type="match status" value="1"/>
</dbReference>
<dbReference type="SUPFAM" id="SSF51998">
    <property type="entry name" value="PFL-like glycyl radical enzymes"/>
    <property type="match status" value="1"/>
</dbReference>
<evidence type="ECO:0000256" key="4">
    <source>
        <dbReference type="ARBA" id="ARBA00022741"/>
    </source>
</evidence>
<evidence type="ECO:0000256" key="1">
    <source>
        <dbReference type="ARBA" id="ARBA00010406"/>
    </source>
</evidence>
<dbReference type="Pfam" id="PF02867">
    <property type="entry name" value="Ribonuc_red_lgC"/>
    <property type="match status" value="2"/>
</dbReference>
<keyword evidence="7" id="KW-0215">Deoxyribonucleotide synthesis</keyword>
<keyword evidence="5" id="KW-0067">ATP-binding</keyword>
<evidence type="ECO:0000259" key="8">
    <source>
        <dbReference type="PROSITE" id="PS51161"/>
    </source>
</evidence>
<dbReference type="InterPro" id="IPR005144">
    <property type="entry name" value="ATP-cone_dom"/>
</dbReference>
<dbReference type="EC" id="1.17.4.1" evidence="2"/>
<dbReference type="Gene3D" id="3.40.30.10">
    <property type="entry name" value="Glutaredoxin"/>
    <property type="match status" value="1"/>
</dbReference>
<dbReference type="UniPathway" id="UPA00326"/>
<dbReference type="SUPFAM" id="SSF48168">
    <property type="entry name" value="R1 subunit of ribonucleotide reductase, N-terminal domain"/>
    <property type="match status" value="1"/>
</dbReference>
<keyword evidence="4" id="KW-0547">Nucleotide-binding</keyword>
<dbReference type="InterPro" id="IPR036249">
    <property type="entry name" value="Thioredoxin-like_sf"/>
</dbReference>
<evidence type="ECO:0000256" key="2">
    <source>
        <dbReference type="ARBA" id="ARBA00012274"/>
    </source>
</evidence>
<sequence length="862" mass="98721">MRVIKRNGVECDVEFDEITRKIKTLAEKQPKLDIDSAKLAMEVISLIFDGITTSVLDEFTASTSASMSLYNPDYEELASRLIINNHHKNTSDSFCETMQTLNHYISYDILKICENNKSKIDSLIDYSRDYLISYFGFNTLIKSYLLKVNKKTVERPQHLFMRVAIGIHGDLNFDENCIKKIKNTYDLLSTKYFTHATPTLFNAGTKYPQMSSCYLIGTEDSVDSIYKTISDVALISKWAGGVGVHVSNIRASGSLISKTNGESQGIMPMLKVYNDTARYINQSSKRNGSFAIYLEPWHADIFTFLEAKKNNGAEELRARDLFYALWVPNIFMKRVKEQGKWSLMCPKECPGLTECYGEEFDKLYEKYESEGKYRKQIDIIELWNAIINSQIETGTPYMCYKDQVNYKSNQKNIGIIKSSNLCVEVNLFSDSKETAVCNLASICLSKFVEYKTSSFIVYSKDNCKYCDLAKKLLSHNNLGYSQVLLNNESERLDFYERHTDDEEGVLVNTMPQIFENDNGNNKRIGGYTDLVKYLEDNKHFNFEKLGEVTETIVENLDIVIDKNYYPTNESKTSNMKHRPIGIGVQGLADAFMLMNLSFTCDGAKKLNNDIFETIYYHALKKSCQLAKKKGIYETFSGSPASKGILQFDLWNKVPERFSLEKWNFLKQEIQECGLRNSTLIALMPTASTAQIMGNNESFEPYTSNMYTRRVLAGEFLLINKHLIRYLKNNNLFSREIIDSIILQKGSVQGLNISKEAKEIFKTVWEISQKSLLKMSADRSPYICQSQSFNVFIEKADPKIINSVHLYGYSLGLKTGSYYIRTKPALSTQNFSMDYLKETKHNLERNKNKNQNDSYEPCLSCSS</sequence>
<organism evidence="9">
    <name type="scientific">viral metagenome</name>
    <dbReference type="NCBI Taxonomy" id="1070528"/>
    <lineage>
        <taxon>unclassified sequences</taxon>
        <taxon>metagenomes</taxon>
        <taxon>organismal metagenomes</taxon>
    </lineage>
</organism>
<dbReference type="EMBL" id="MN740474">
    <property type="protein sequence ID" value="QHU28696.1"/>
    <property type="molecule type" value="Genomic_DNA"/>
</dbReference>
<dbReference type="PANTHER" id="PTHR11573">
    <property type="entry name" value="RIBONUCLEOSIDE-DIPHOSPHATE REDUCTASE LARGE CHAIN"/>
    <property type="match status" value="1"/>
</dbReference>
<comment type="similarity">
    <text evidence="1">Belongs to the ribonucleoside diphosphate reductase large chain family.</text>
</comment>
<evidence type="ECO:0000256" key="3">
    <source>
        <dbReference type="ARBA" id="ARBA00022533"/>
    </source>
</evidence>
<evidence type="ECO:0000313" key="9">
    <source>
        <dbReference type="EMBL" id="QHU28696.1"/>
    </source>
</evidence>
<keyword evidence="3" id="KW-0021">Allosteric enzyme</keyword>
<feature type="domain" description="ATP-cone" evidence="8">
    <location>
        <begin position="1"/>
        <end position="92"/>
    </location>
</feature>
<dbReference type="GO" id="GO:0005524">
    <property type="term" value="F:ATP binding"/>
    <property type="evidence" value="ECO:0007669"/>
    <property type="project" value="UniProtKB-KW"/>
</dbReference>